<organism evidence="3 4">
    <name type="scientific">Photobacterium frigidiphilum</name>
    <dbReference type="NCBI Taxonomy" id="264736"/>
    <lineage>
        <taxon>Bacteria</taxon>
        <taxon>Pseudomonadati</taxon>
        <taxon>Pseudomonadota</taxon>
        <taxon>Gammaproteobacteria</taxon>
        <taxon>Vibrionales</taxon>
        <taxon>Vibrionaceae</taxon>
        <taxon>Photobacterium</taxon>
    </lineage>
</organism>
<sequence length="1174" mass="133566">MEKIESENPNKKQPRVRLLNWRPLVILTLTSLWALWLVAPTKSMLIKLISRSSSPEVSLAFLNELESQEPQNRTIMFMQAQNQHELGLLNDALESLNPILFYADGRRDWHSHSLFLAVLLQRSYSDDPVVKQSANAKITTLFSNIDYIPEATIARQFTDAAISLAMPLFAFKFLSPHLKSGETSYKELVKLALQTSDYENAAKLQREAFMEYQSFESLASLIKLNQSANNTAANFEIFRQYDGKLANAPQYLAFVIQQAKVAGELDLALNKSQQLLALEPSIPLLLETTDIAIAMGNLPLAADLLTQAIKDDPTTASLTKLHSVYRWQSDIPNTFKTSLLLLQQGASETQIRAGIAESKALGDIYHEGVFFDVLAYSNALNASEYDAWLNALEKAKGTPAALRSIKKLSAKRPYDSALVNHKARLYSYNSDHAQVIKQRNILTHLRSPTTEEAMRFANAYMALYQPEQALRVLTEPTDWQLANDDYLKMVAALAWDSSDKQLALLSQQYLMQRSAANIDVYRYIQLYAPFSVKDIDELTRLYQESGNSEFLLLAIRVSNEAQNYDQMATLFELASEDAYLRNNAEVIYYRALLAVEQDHTVLAHQLYQQAISSDVNYQPAINGYMWWLIATNDQDKLLSVYERYRLPLANNRDFWSVFAVSAQQLGRNDEAERWYRQQIQVTNKPNAALLLNYASLLERREQYDRAYQLRKYVAKNMTASLLALPDGDISHRALIALFVGDKTALKLVEANTLAKPTSNNVTELFQYYLAQGRPNAVKYWHEKTVLNKYQLPDWQQLSLAIEQHDREAMEKLLTESLTLPVSDKNYALQAVGRHQQAWQQAQQEIGVLADKVAEKQLRKNHVNQHPNKTHSVRAQQTMITQWGINRFSLDYYAPHYNGYYRLGTDFQQADVPDILGNTSIDDEFRLRGSFYWQKNESTWAIKTDIAQGIGDQRLGILGEFSTQFKSYWSGGFKLGINNPLEASQLMTIAGQDNVLGANLNYQPTARENLAMQVSFHNLSTRFGDDIGRGWDMNIRASEQFFFNDPAWQVYSEYSMQQVKHSGGNLKGVNAWQQGARPLTPSDFIAERYQRLSIGHRLWHGDPGSPGATVPSPRYWLDNSVGYNVEAQQIDMTVSTGLGWRIIGNDELYMGVDWQSQDRNGDESLKVAFGYYYSF</sequence>
<gene>
    <name evidence="3" type="ORF">C9J12_25390</name>
</gene>
<feature type="transmembrane region" description="Helical" evidence="1">
    <location>
        <begin position="21"/>
        <end position="39"/>
    </location>
</feature>
<dbReference type="InterPro" id="IPR057306">
    <property type="entry name" value="B-barrel_PelB_C"/>
</dbReference>
<proteinExistence type="predicted"/>
<dbReference type="EMBL" id="PYMJ01000041">
    <property type="protein sequence ID" value="PSU44832.1"/>
    <property type="molecule type" value="Genomic_DNA"/>
</dbReference>
<dbReference type="InterPro" id="IPR011990">
    <property type="entry name" value="TPR-like_helical_dom_sf"/>
</dbReference>
<evidence type="ECO:0000313" key="3">
    <source>
        <dbReference type="EMBL" id="PSU44832.1"/>
    </source>
</evidence>
<accession>A0A2T3J7V2</accession>
<keyword evidence="1" id="KW-0812">Transmembrane</keyword>
<keyword evidence="1" id="KW-0472">Membrane</keyword>
<feature type="domain" description="PelB C-terminal" evidence="2">
    <location>
        <begin position="899"/>
        <end position="1173"/>
    </location>
</feature>
<reference evidence="3 4" key="1">
    <citation type="submission" date="2018-01" db="EMBL/GenBank/DDBJ databases">
        <title>Whole genome sequencing of Histamine producing bacteria.</title>
        <authorList>
            <person name="Butler K."/>
        </authorList>
    </citation>
    <scope>NUCLEOTIDE SEQUENCE [LARGE SCALE GENOMIC DNA]</scope>
    <source>
        <strain evidence="3 4">JCM 12947</strain>
    </source>
</reference>
<dbReference type="Proteomes" id="UP000240987">
    <property type="component" value="Unassembled WGS sequence"/>
</dbReference>
<dbReference type="Pfam" id="PF24604">
    <property type="entry name" value="B-barrel_PelB_C"/>
    <property type="match status" value="1"/>
</dbReference>
<dbReference type="OrthoDB" id="8565469at2"/>
<keyword evidence="4" id="KW-1185">Reference proteome</keyword>
<dbReference type="SUPFAM" id="SSF48452">
    <property type="entry name" value="TPR-like"/>
    <property type="match status" value="1"/>
</dbReference>
<keyword evidence="1" id="KW-1133">Transmembrane helix</keyword>
<evidence type="ECO:0000313" key="4">
    <source>
        <dbReference type="Proteomes" id="UP000240987"/>
    </source>
</evidence>
<dbReference type="Pfam" id="PF13429">
    <property type="entry name" value="TPR_15"/>
    <property type="match status" value="1"/>
</dbReference>
<dbReference type="RefSeq" id="WP_107245253.1">
    <property type="nucleotide sequence ID" value="NZ_PYMJ01000041.1"/>
</dbReference>
<evidence type="ECO:0000256" key="1">
    <source>
        <dbReference type="SAM" id="Phobius"/>
    </source>
</evidence>
<protein>
    <recommendedName>
        <fullName evidence="2">PelB C-terminal domain-containing protein</fullName>
    </recommendedName>
</protein>
<comment type="caution">
    <text evidence="3">The sequence shown here is derived from an EMBL/GenBank/DDBJ whole genome shotgun (WGS) entry which is preliminary data.</text>
</comment>
<dbReference type="AlphaFoldDB" id="A0A2T3J7V2"/>
<name>A0A2T3J7V2_9GAMM</name>
<evidence type="ECO:0000259" key="2">
    <source>
        <dbReference type="Pfam" id="PF24604"/>
    </source>
</evidence>
<dbReference type="Gene3D" id="1.25.40.10">
    <property type="entry name" value="Tetratricopeptide repeat domain"/>
    <property type="match status" value="2"/>
</dbReference>